<dbReference type="Proteomes" id="UP000654370">
    <property type="component" value="Unassembled WGS sequence"/>
</dbReference>
<organism evidence="2 3">
    <name type="scientific">Mortierella isabellina</name>
    <name type="common">Filamentous fungus</name>
    <name type="synonym">Umbelopsis isabellina</name>
    <dbReference type="NCBI Taxonomy" id="91625"/>
    <lineage>
        <taxon>Eukaryota</taxon>
        <taxon>Fungi</taxon>
        <taxon>Fungi incertae sedis</taxon>
        <taxon>Mucoromycota</taxon>
        <taxon>Mucoromycotina</taxon>
        <taxon>Umbelopsidomycetes</taxon>
        <taxon>Umbelopsidales</taxon>
        <taxon>Umbelopsidaceae</taxon>
        <taxon>Umbelopsis</taxon>
    </lineage>
</organism>
<feature type="region of interest" description="Disordered" evidence="1">
    <location>
        <begin position="86"/>
        <end position="109"/>
    </location>
</feature>
<feature type="region of interest" description="Disordered" evidence="1">
    <location>
        <begin position="134"/>
        <end position="161"/>
    </location>
</feature>
<keyword evidence="3" id="KW-1185">Reference proteome</keyword>
<feature type="compositionally biased region" description="Basic and acidic residues" evidence="1">
    <location>
        <begin position="49"/>
        <end position="60"/>
    </location>
</feature>
<evidence type="ECO:0000313" key="3">
    <source>
        <dbReference type="Proteomes" id="UP000654370"/>
    </source>
</evidence>
<dbReference type="PANTHER" id="PTHR40460">
    <property type="entry name" value="CHROMOSOME 1, WHOLE GENOME SHOTGUN SEQUENCE"/>
    <property type="match status" value="1"/>
</dbReference>
<sequence length="161" mass="16819">MSNQNNSEAQPSQVMGNIKQYAGMAEETIGNAIGSQEWTDAGKALQQEGVKEISEAKQAAEHAAPSKANANVNSVVGGAKEEVGNLVGHKGMTNSGAEQRQAGHNEYEAAKAGEYLEGAGDAVRGKVEGAVGKVVGDEQTQSRAQQIEQQGKQAMDLNQPK</sequence>
<dbReference type="PANTHER" id="PTHR40460:SF1">
    <property type="entry name" value="CSBD-LIKE DOMAIN-CONTAINING PROTEIN"/>
    <property type="match status" value="1"/>
</dbReference>
<evidence type="ECO:0008006" key="4">
    <source>
        <dbReference type="Google" id="ProtNLM"/>
    </source>
</evidence>
<evidence type="ECO:0000256" key="1">
    <source>
        <dbReference type="SAM" id="MobiDB-lite"/>
    </source>
</evidence>
<feature type="region of interest" description="Disordered" evidence="1">
    <location>
        <begin position="43"/>
        <end position="73"/>
    </location>
</feature>
<protein>
    <recommendedName>
        <fullName evidence="4">CsbD-like domain-containing protein</fullName>
    </recommendedName>
</protein>
<dbReference type="AlphaFoldDB" id="A0A8H7PTM8"/>
<gene>
    <name evidence="2" type="ORF">INT43_003775</name>
</gene>
<name>A0A8H7PTM8_MORIS</name>
<accession>A0A8H7PTM8</accession>
<comment type="caution">
    <text evidence="2">The sequence shown here is derived from an EMBL/GenBank/DDBJ whole genome shotgun (WGS) entry which is preliminary data.</text>
</comment>
<dbReference type="OrthoDB" id="9999611at2759"/>
<proteinExistence type="predicted"/>
<dbReference type="EMBL" id="JAEPQZ010000006">
    <property type="protein sequence ID" value="KAG2179988.1"/>
    <property type="molecule type" value="Genomic_DNA"/>
</dbReference>
<feature type="compositionally biased region" description="Polar residues" evidence="1">
    <location>
        <begin position="138"/>
        <end position="152"/>
    </location>
</feature>
<reference evidence="2" key="1">
    <citation type="submission" date="2020-12" db="EMBL/GenBank/DDBJ databases">
        <title>Metabolic potential, ecology and presence of endohyphal bacteria is reflected in genomic diversity of Mucoromycotina.</title>
        <authorList>
            <person name="Muszewska A."/>
            <person name="Okrasinska A."/>
            <person name="Steczkiewicz K."/>
            <person name="Drgas O."/>
            <person name="Orlowska M."/>
            <person name="Perlinska-Lenart U."/>
            <person name="Aleksandrzak-Piekarczyk T."/>
            <person name="Szatraj K."/>
            <person name="Zielenkiewicz U."/>
            <person name="Pilsyk S."/>
            <person name="Malc E."/>
            <person name="Mieczkowski P."/>
            <person name="Kruszewska J.S."/>
            <person name="Biernat P."/>
            <person name="Pawlowska J."/>
        </authorList>
    </citation>
    <scope>NUCLEOTIDE SEQUENCE</scope>
    <source>
        <strain evidence="2">WA0000067209</strain>
    </source>
</reference>
<evidence type="ECO:0000313" key="2">
    <source>
        <dbReference type="EMBL" id="KAG2179988.1"/>
    </source>
</evidence>